<accession>A0ABV9HX73</accession>
<dbReference type="InterPro" id="IPR036188">
    <property type="entry name" value="FAD/NAD-bd_sf"/>
</dbReference>
<dbReference type="Pfam" id="PF05834">
    <property type="entry name" value="Lycopene_cycl"/>
    <property type="match status" value="1"/>
</dbReference>
<dbReference type="RefSeq" id="WP_379977834.1">
    <property type="nucleotide sequence ID" value="NZ_JBHSFV010000003.1"/>
</dbReference>
<protein>
    <submittedName>
        <fullName evidence="1">Lycopene cyclase family protein</fullName>
    </submittedName>
</protein>
<gene>
    <name evidence="1" type="ORF">ACFO3O_06855</name>
</gene>
<evidence type="ECO:0000313" key="2">
    <source>
        <dbReference type="Proteomes" id="UP001596043"/>
    </source>
</evidence>
<name>A0ABV9HX73_9FLAO</name>
<dbReference type="Gene3D" id="3.50.50.60">
    <property type="entry name" value="FAD/NAD(P)-binding domain"/>
    <property type="match status" value="1"/>
</dbReference>
<evidence type="ECO:0000313" key="1">
    <source>
        <dbReference type="EMBL" id="MFC4633620.1"/>
    </source>
</evidence>
<organism evidence="1 2">
    <name type="scientific">Dokdonia ponticola</name>
    <dbReference type="NCBI Taxonomy" id="2041041"/>
    <lineage>
        <taxon>Bacteria</taxon>
        <taxon>Pseudomonadati</taxon>
        <taxon>Bacteroidota</taxon>
        <taxon>Flavobacteriia</taxon>
        <taxon>Flavobacteriales</taxon>
        <taxon>Flavobacteriaceae</taxon>
        <taxon>Dokdonia</taxon>
    </lineage>
</organism>
<dbReference type="EMBL" id="JBHSFV010000003">
    <property type="protein sequence ID" value="MFC4633620.1"/>
    <property type="molecule type" value="Genomic_DNA"/>
</dbReference>
<sequence length="381" mass="44468">MQTQYDYIIMGGGLSGLTLAYRMAQDAFFDAKSILIIDAAAKKENDRTWCFWESQPDIFEDIVSHRWSTIGFKSPVFSDEILIQPYQYKKIEGDDFYAFAKAYLATKPHISFLQETVLSVENQQHQVVITTAQQKLFGAKVFNSILNSELLESQSQHQYLKQHFIGWFIKTETPIFDPDCATFMDFTVPQKGNCRFMYVLPTSPTEALFEYTLFSKELLEDSEYETAIQEYLTKKGILQYHIQRKEQGNIPMSSYRFDKHNSKNMLHIGSAGGWTKASTGFTFKHTLKKTAALVGFLKTEKDFRLFSKRSRFWWYDLLLVDVLYRKNHLGAPIFGEMFKNNPTDRIFRFLDDETTFKEELQIIWSLPKKEFVKAVFSRLFG</sequence>
<proteinExistence type="predicted"/>
<reference evidence="2" key="1">
    <citation type="journal article" date="2019" name="Int. J. Syst. Evol. Microbiol.">
        <title>The Global Catalogue of Microorganisms (GCM) 10K type strain sequencing project: providing services to taxonomists for standard genome sequencing and annotation.</title>
        <authorList>
            <consortium name="The Broad Institute Genomics Platform"/>
            <consortium name="The Broad Institute Genome Sequencing Center for Infectious Disease"/>
            <person name="Wu L."/>
            <person name="Ma J."/>
        </authorList>
    </citation>
    <scope>NUCLEOTIDE SEQUENCE [LARGE SCALE GENOMIC DNA]</scope>
    <source>
        <strain evidence="2">YJ-61-S</strain>
    </source>
</reference>
<dbReference type="SUPFAM" id="SSF51905">
    <property type="entry name" value="FAD/NAD(P)-binding domain"/>
    <property type="match status" value="2"/>
</dbReference>
<keyword evidence="2" id="KW-1185">Reference proteome</keyword>
<comment type="caution">
    <text evidence="1">The sequence shown here is derived from an EMBL/GenBank/DDBJ whole genome shotgun (WGS) entry which is preliminary data.</text>
</comment>
<dbReference type="Proteomes" id="UP001596043">
    <property type="component" value="Unassembled WGS sequence"/>
</dbReference>